<dbReference type="NCBIfam" id="NF008453">
    <property type="entry name" value="PRK11308.1"/>
    <property type="match status" value="2"/>
</dbReference>
<keyword evidence="10" id="KW-1185">Reference proteome</keyword>
<dbReference type="GO" id="GO:0005886">
    <property type="term" value="C:plasma membrane"/>
    <property type="evidence" value="ECO:0007669"/>
    <property type="project" value="UniProtKB-SubCell"/>
</dbReference>
<dbReference type="NCBIfam" id="TIGR01727">
    <property type="entry name" value="oligo_HPY"/>
    <property type="match status" value="1"/>
</dbReference>
<evidence type="ECO:0000256" key="3">
    <source>
        <dbReference type="ARBA" id="ARBA00022448"/>
    </source>
</evidence>
<dbReference type="PROSITE" id="PS00211">
    <property type="entry name" value="ABC_TRANSPORTER_1"/>
    <property type="match status" value="2"/>
</dbReference>
<evidence type="ECO:0000313" key="10">
    <source>
        <dbReference type="Proteomes" id="UP000323380"/>
    </source>
</evidence>
<evidence type="ECO:0000256" key="1">
    <source>
        <dbReference type="ARBA" id="ARBA00004202"/>
    </source>
</evidence>
<evidence type="ECO:0000256" key="6">
    <source>
        <dbReference type="ARBA" id="ARBA00022840"/>
    </source>
</evidence>
<reference evidence="9 10" key="1">
    <citation type="submission" date="2019-08" db="EMBL/GenBank/DDBJ databases">
        <title>Actinomadura sp. nov. CYP1-5 isolated from mountain soil.</title>
        <authorList>
            <person name="Songsumanus A."/>
            <person name="Kuncharoen N."/>
            <person name="Kudo T."/>
            <person name="Yuki M."/>
            <person name="Igarashi Y."/>
            <person name="Tanasupawat S."/>
        </authorList>
    </citation>
    <scope>NUCLEOTIDE SEQUENCE [LARGE SCALE GENOMIC DNA]</scope>
    <source>
        <strain evidence="9 10">JCM 14158</strain>
    </source>
</reference>
<accession>A0A5D0NIA8</accession>
<evidence type="ECO:0000313" key="9">
    <source>
        <dbReference type="EMBL" id="TYB44015.1"/>
    </source>
</evidence>
<dbReference type="PROSITE" id="PS50893">
    <property type="entry name" value="ABC_TRANSPORTER_2"/>
    <property type="match status" value="2"/>
</dbReference>
<comment type="subcellular location">
    <subcellularLocation>
        <location evidence="1">Cell membrane</location>
        <topology evidence="1">Peripheral membrane protein</topology>
    </subcellularLocation>
</comment>
<evidence type="ECO:0000256" key="5">
    <source>
        <dbReference type="ARBA" id="ARBA00022741"/>
    </source>
</evidence>
<dbReference type="PANTHER" id="PTHR43297">
    <property type="entry name" value="OLIGOPEPTIDE TRANSPORT ATP-BINDING PROTEIN APPD"/>
    <property type="match status" value="1"/>
</dbReference>
<dbReference type="InterPro" id="IPR027417">
    <property type="entry name" value="P-loop_NTPase"/>
</dbReference>
<sequence length="605" mass="64372">MKAVEVNAVEVNAVEVTGLTVALDDGSVIVDDVSFALESGQVMGLVGESGSGKSTVALALLGFAKRGANIVGGKVVVGGVDLLALGRNELREARKKLIGFVPQDPATALNPAMRIGTQLTEGMIGGKKENLPRIREVLTAVGLPSDDAFLRRHPQELSGGQQQRVAIAMAVAKGPKLIVFDEPTTGLDVSTQARVLEMVGRLCADNGMAAVFVSHDLAVVGAVGDLVTVMYAGQILETGTRDEVLLSAAHPYSIALLESVPSTRQRLPLVPIPGRSPAAGAKFDGCVFADRCAYAEDRCREAVPALVTAPTGGAARCVRVEHVRQNQTCQVKEPLRRVESGAGDRAPVLSVRNLNASYDRTQVLFDLDFDVAPGECVGIVGESGSGKTTMSRCLIGLHESQTGVLEMDGKPLPLRLRDRSKAVKQQMQYVFQNPYGSLNPRETVATSVMVPLKHFYGDRGKAARAKAKEALERVEIPWRLADRYPAELSGGQRQRVAIARALACDPKLLICDEVTSGLDVSVQASVVELLRTLQNDGLSMVFITHDLAVVRSIGDRVVVLSQGRVVESGDVESVLSAPEHAYTRGLLADTLEVDRPDAETSDVPG</sequence>
<dbReference type="EMBL" id="VSFG01000005">
    <property type="protein sequence ID" value="TYB44015.1"/>
    <property type="molecule type" value="Genomic_DNA"/>
</dbReference>
<dbReference type="SMART" id="SM00382">
    <property type="entry name" value="AAA"/>
    <property type="match status" value="2"/>
</dbReference>
<keyword evidence="4" id="KW-1003">Cell membrane</keyword>
<keyword evidence="7" id="KW-0472">Membrane</keyword>
<dbReference type="InterPro" id="IPR013563">
    <property type="entry name" value="Oligopep_ABC_C"/>
</dbReference>
<dbReference type="InterPro" id="IPR003439">
    <property type="entry name" value="ABC_transporter-like_ATP-bd"/>
</dbReference>
<evidence type="ECO:0000256" key="4">
    <source>
        <dbReference type="ARBA" id="ARBA00022475"/>
    </source>
</evidence>
<dbReference type="GO" id="GO:0005524">
    <property type="term" value="F:ATP binding"/>
    <property type="evidence" value="ECO:0007669"/>
    <property type="project" value="UniProtKB-KW"/>
</dbReference>
<dbReference type="InterPro" id="IPR003593">
    <property type="entry name" value="AAA+_ATPase"/>
</dbReference>
<dbReference type="CDD" id="cd03257">
    <property type="entry name" value="ABC_NikE_OppD_transporters"/>
    <property type="match status" value="2"/>
</dbReference>
<dbReference type="Proteomes" id="UP000323380">
    <property type="component" value="Unassembled WGS sequence"/>
</dbReference>
<comment type="similarity">
    <text evidence="2">Belongs to the ABC transporter superfamily.</text>
</comment>
<dbReference type="GO" id="GO:0015833">
    <property type="term" value="P:peptide transport"/>
    <property type="evidence" value="ECO:0007669"/>
    <property type="project" value="InterPro"/>
</dbReference>
<comment type="caution">
    <text evidence="9">The sequence shown here is derived from an EMBL/GenBank/DDBJ whole genome shotgun (WGS) entry which is preliminary data.</text>
</comment>
<dbReference type="InterPro" id="IPR050388">
    <property type="entry name" value="ABC_Ni/Peptide_Import"/>
</dbReference>
<feature type="domain" description="ABC transporter" evidence="8">
    <location>
        <begin position="349"/>
        <end position="587"/>
    </location>
</feature>
<dbReference type="PANTHER" id="PTHR43297:SF2">
    <property type="entry name" value="DIPEPTIDE TRANSPORT ATP-BINDING PROTEIN DPPD"/>
    <property type="match status" value="1"/>
</dbReference>
<dbReference type="InterPro" id="IPR017871">
    <property type="entry name" value="ABC_transporter-like_CS"/>
</dbReference>
<keyword evidence="6 9" id="KW-0067">ATP-binding</keyword>
<organism evidence="9 10">
    <name type="scientific">Actinomadura chibensis</name>
    <dbReference type="NCBI Taxonomy" id="392828"/>
    <lineage>
        <taxon>Bacteria</taxon>
        <taxon>Bacillati</taxon>
        <taxon>Actinomycetota</taxon>
        <taxon>Actinomycetes</taxon>
        <taxon>Streptosporangiales</taxon>
        <taxon>Thermomonosporaceae</taxon>
        <taxon>Actinomadura</taxon>
    </lineage>
</organism>
<dbReference type="Pfam" id="PF08352">
    <property type="entry name" value="oligo_HPY"/>
    <property type="match status" value="2"/>
</dbReference>
<evidence type="ECO:0000256" key="2">
    <source>
        <dbReference type="ARBA" id="ARBA00005417"/>
    </source>
</evidence>
<feature type="domain" description="ABC transporter" evidence="8">
    <location>
        <begin position="14"/>
        <end position="257"/>
    </location>
</feature>
<keyword evidence="5" id="KW-0547">Nucleotide-binding</keyword>
<name>A0A5D0NIA8_9ACTN</name>
<protein>
    <submittedName>
        <fullName evidence="9">ABC transporter ATP-binding protein</fullName>
    </submittedName>
</protein>
<dbReference type="STRING" id="1220554.GCA_001552135_07713"/>
<dbReference type="SUPFAM" id="SSF52540">
    <property type="entry name" value="P-loop containing nucleoside triphosphate hydrolases"/>
    <property type="match status" value="2"/>
</dbReference>
<dbReference type="Pfam" id="PF00005">
    <property type="entry name" value="ABC_tran"/>
    <property type="match status" value="2"/>
</dbReference>
<dbReference type="AlphaFoldDB" id="A0A5D0NIA8"/>
<dbReference type="Gene3D" id="3.40.50.300">
    <property type="entry name" value="P-loop containing nucleotide triphosphate hydrolases"/>
    <property type="match status" value="2"/>
</dbReference>
<keyword evidence="3" id="KW-0813">Transport</keyword>
<dbReference type="GO" id="GO:0016887">
    <property type="term" value="F:ATP hydrolysis activity"/>
    <property type="evidence" value="ECO:0007669"/>
    <property type="project" value="InterPro"/>
</dbReference>
<evidence type="ECO:0000256" key="7">
    <source>
        <dbReference type="ARBA" id="ARBA00023136"/>
    </source>
</evidence>
<dbReference type="RefSeq" id="WP_067904157.1">
    <property type="nucleotide sequence ID" value="NZ_VSFG01000005.1"/>
</dbReference>
<gene>
    <name evidence="9" type="ORF">FXF69_23940</name>
</gene>
<evidence type="ECO:0000259" key="8">
    <source>
        <dbReference type="PROSITE" id="PS50893"/>
    </source>
</evidence>
<proteinExistence type="inferred from homology"/>